<accession>A0A8A1LC23</accession>
<organism evidence="2 3">
    <name type="scientific">Ajellomyces capsulatus (strain H88)</name>
    <name type="common">Darling's disease fungus</name>
    <name type="synonym">Histoplasma capsulatum</name>
    <dbReference type="NCBI Taxonomy" id="544711"/>
    <lineage>
        <taxon>Eukaryota</taxon>
        <taxon>Fungi</taxon>
        <taxon>Dikarya</taxon>
        <taxon>Ascomycota</taxon>
        <taxon>Pezizomycotina</taxon>
        <taxon>Eurotiomycetes</taxon>
        <taxon>Eurotiomycetidae</taxon>
        <taxon>Onygenales</taxon>
        <taxon>Ajellomycetaceae</taxon>
        <taxon>Histoplasma</taxon>
    </lineage>
</organism>
<evidence type="ECO:0000256" key="1">
    <source>
        <dbReference type="SAM" id="MobiDB-lite"/>
    </source>
</evidence>
<dbReference type="Proteomes" id="UP000663419">
    <property type="component" value="Chromosome 1"/>
</dbReference>
<sequence length="61" mass="6498">MKQKACSRDPIPPLSIPEQHFTTDPHDLALSPPVQCSDFAAGTNGLCNNPCSSTVCRCILA</sequence>
<evidence type="ECO:0000313" key="3">
    <source>
        <dbReference type="Proteomes" id="UP000663419"/>
    </source>
</evidence>
<evidence type="ECO:0000313" key="2">
    <source>
        <dbReference type="EMBL" id="QSS50385.1"/>
    </source>
</evidence>
<feature type="region of interest" description="Disordered" evidence="1">
    <location>
        <begin position="1"/>
        <end position="24"/>
    </location>
</feature>
<reference evidence="2" key="1">
    <citation type="submission" date="2021-01" db="EMBL/GenBank/DDBJ databases">
        <title>Chromosome-level genome assembly of a human fungal pathogen reveals clustering of transcriptionally co-regulated genes.</title>
        <authorList>
            <person name="Voorhies M."/>
            <person name="Cohen S."/>
            <person name="Shea T.P."/>
            <person name="Petrus S."/>
            <person name="Munoz J.F."/>
            <person name="Poplawski S."/>
            <person name="Goldman W.E."/>
            <person name="Michael T."/>
            <person name="Cuomo C.A."/>
            <person name="Sil A."/>
            <person name="Beyhan S."/>
        </authorList>
    </citation>
    <scope>NUCLEOTIDE SEQUENCE</scope>
    <source>
        <strain evidence="2">H88</strain>
    </source>
</reference>
<dbReference type="AlphaFoldDB" id="A0A8A1LC23"/>
<proteinExistence type="predicted"/>
<protein>
    <submittedName>
        <fullName evidence="2">Uncharacterized protein</fullName>
    </submittedName>
</protein>
<name>A0A8A1LC23_AJEC8</name>
<gene>
    <name evidence="2" type="ORF">I7I53_11057</name>
</gene>
<dbReference type="VEuPathDB" id="FungiDB:I7I53_11057"/>
<dbReference type="EMBL" id="CP069102">
    <property type="protein sequence ID" value="QSS50385.1"/>
    <property type="molecule type" value="Genomic_DNA"/>
</dbReference>